<dbReference type="GO" id="GO:0006281">
    <property type="term" value="P:DNA repair"/>
    <property type="evidence" value="ECO:0007669"/>
    <property type="project" value="TreeGrafter"/>
</dbReference>
<dbReference type="RefSeq" id="WP_062155259.1">
    <property type="nucleotide sequence ID" value="NZ_CP012373.2"/>
</dbReference>
<dbReference type="InterPro" id="IPR006439">
    <property type="entry name" value="HAD-SF_hydro_IA"/>
</dbReference>
<dbReference type="InterPro" id="IPR023214">
    <property type="entry name" value="HAD_sf"/>
</dbReference>
<name>A0A2N9YCW9_9GAMM</name>
<dbReference type="Pfam" id="PF00702">
    <property type="entry name" value="Hydrolase"/>
    <property type="match status" value="1"/>
</dbReference>
<dbReference type="NCBIfam" id="TIGR01549">
    <property type="entry name" value="HAD-SF-IA-v1"/>
    <property type="match status" value="1"/>
</dbReference>
<keyword evidence="1" id="KW-0378">Hydrolase</keyword>
<dbReference type="EMBL" id="CP018889">
    <property type="protein sequence ID" value="AUI68313.1"/>
    <property type="molecule type" value="Genomic_DNA"/>
</dbReference>
<dbReference type="KEGG" id="blep:AL038_18125"/>
<evidence type="ECO:0000313" key="2">
    <source>
        <dbReference type="Proteomes" id="UP000234271"/>
    </source>
</evidence>
<dbReference type="AlphaFoldDB" id="A0A2N9YCW9"/>
<dbReference type="PANTHER" id="PTHR43434">
    <property type="entry name" value="PHOSPHOGLYCOLATE PHOSPHATASE"/>
    <property type="match status" value="1"/>
</dbReference>
<dbReference type="SUPFAM" id="SSF56784">
    <property type="entry name" value="HAD-like"/>
    <property type="match status" value="1"/>
</dbReference>
<dbReference type="GO" id="GO:0008967">
    <property type="term" value="F:phosphoglycolate phosphatase activity"/>
    <property type="evidence" value="ECO:0007669"/>
    <property type="project" value="TreeGrafter"/>
</dbReference>
<organism evidence="1 2">
    <name type="scientific">Beggiatoa leptomitoformis</name>
    <dbReference type="NCBI Taxonomy" id="288004"/>
    <lineage>
        <taxon>Bacteria</taxon>
        <taxon>Pseudomonadati</taxon>
        <taxon>Pseudomonadota</taxon>
        <taxon>Gammaproteobacteria</taxon>
        <taxon>Thiotrichales</taxon>
        <taxon>Thiotrichaceae</taxon>
        <taxon>Beggiatoa</taxon>
    </lineage>
</organism>
<dbReference type="Proteomes" id="UP000234271">
    <property type="component" value="Chromosome"/>
</dbReference>
<dbReference type="OrthoDB" id="9800058at2"/>
<keyword evidence="2" id="KW-1185">Reference proteome</keyword>
<dbReference type="PANTHER" id="PTHR43434:SF22">
    <property type="entry name" value="PHOSPHOGLYCOLATE PHOSPHATASE"/>
    <property type="match status" value="1"/>
</dbReference>
<proteinExistence type="predicted"/>
<reference evidence="2" key="1">
    <citation type="submission" date="2016-12" db="EMBL/GenBank/DDBJ databases">
        <title>Complete Genome Sequence of Beggiatoa leptomitiformis D-401.</title>
        <authorList>
            <person name="Fomenkov A."/>
            <person name="Vincze T."/>
            <person name="Grabovich M."/>
            <person name="Anton B.P."/>
            <person name="Dubinina G."/>
            <person name="Orlova M."/>
            <person name="Belousova E."/>
            <person name="Roberts R.J."/>
        </authorList>
    </citation>
    <scope>NUCLEOTIDE SEQUENCE [LARGE SCALE GENOMIC DNA]</scope>
    <source>
        <strain evidence="2">D-401</strain>
    </source>
</reference>
<protein>
    <submittedName>
        <fullName evidence="1">HAD-IA family hydrolase</fullName>
    </submittedName>
</protein>
<dbReference type="Gene3D" id="3.40.50.1000">
    <property type="entry name" value="HAD superfamily/HAD-like"/>
    <property type="match status" value="1"/>
</dbReference>
<sequence length="251" mass="27045">MPQVLVGTKIVDIDLIVFDKDGTLIDFFYLWGQKARQSIETLVARVEGDNALLQAICARLGCDLGNNRVVSDSDMACATIADVHQATRQVLCDWGLSIEQAELATQTHFTSILMALPDVDMIRPIGSLNKFLQDCQQIGIKIGVVTSDYRAGTQFALETLDISAWVDVLVCGDDALTSKPSPAPVLHIATQCQIKPQRMMVVGDSSSDLLMGKNAGVACCVGVLTGTGTQESLQRYADIVVESIADIQIIS</sequence>
<dbReference type="SFLD" id="SFLDS00003">
    <property type="entry name" value="Haloacid_Dehalogenase"/>
    <property type="match status" value="1"/>
</dbReference>
<accession>A0A2N9YCW9</accession>
<gene>
    <name evidence="1" type="ORF">BLE401_06090</name>
</gene>
<dbReference type="InterPro" id="IPR036412">
    <property type="entry name" value="HAD-like_sf"/>
</dbReference>
<dbReference type="SFLD" id="SFLDG01129">
    <property type="entry name" value="C1.5:_HAD__Beta-PGM__Phosphata"/>
    <property type="match status" value="1"/>
</dbReference>
<evidence type="ECO:0000313" key="1">
    <source>
        <dbReference type="EMBL" id="AUI68313.1"/>
    </source>
</evidence>
<dbReference type="InterPro" id="IPR050155">
    <property type="entry name" value="HAD-like_hydrolase_sf"/>
</dbReference>
<dbReference type="STRING" id="288004.AL038_18125"/>